<dbReference type="InterPro" id="IPR026444">
    <property type="entry name" value="Secre_tail"/>
</dbReference>
<dbReference type="Proteomes" id="UP001232063">
    <property type="component" value="Unassembled WGS sequence"/>
</dbReference>
<accession>A0AAE3QWB1</accession>
<dbReference type="NCBIfam" id="TIGR04183">
    <property type="entry name" value="Por_Secre_tail"/>
    <property type="match status" value="1"/>
</dbReference>
<evidence type="ECO:0000313" key="3">
    <source>
        <dbReference type="Proteomes" id="UP001232063"/>
    </source>
</evidence>
<evidence type="ECO:0000313" key="2">
    <source>
        <dbReference type="EMBL" id="MDJ1499146.1"/>
    </source>
</evidence>
<dbReference type="EMBL" id="JASJOU010000001">
    <property type="protein sequence ID" value="MDJ1499146.1"/>
    <property type="molecule type" value="Genomic_DNA"/>
</dbReference>
<name>A0AAE3QWB1_9BACT</name>
<dbReference type="RefSeq" id="WP_314508686.1">
    <property type="nucleotide sequence ID" value="NZ_JASJOU010000001.1"/>
</dbReference>
<proteinExistence type="predicted"/>
<dbReference type="AlphaFoldDB" id="A0AAE3QWB1"/>
<reference evidence="2" key="1">
    <citation type="submission" date="2023-05" db="EMBL/GenBank/DDBJ databases">
        <authorList>
            <person name="Zhang X."/>
        </authorList>
    </citation>
    <scope>NUCLEOTIDE SEQUENCE</scope>
    <source>
        <strain evidence="2">BD1B2-1</strain>
    </source>
</reference>
<feature type="domain" description="Secretion system C-terminal sorting" evidence="1">
    <location>
        <begin position="745"/>
        <end position="811"/>
    </location>
</feature>
<keyword evidence="3" id="KW-1185">Reference proteome</keyword>
<protein>
    <submittedName>
        <fullName evidence="2">T9SS type A sorting domain-containing protein</fullName>
    </submittedName>
</protein>
<organism evidence="2 3">
    <name type="scientific">Xanthocytophaga agilis</name>
    <dbReference type="NCBI Taxonomy" id="3048010"/>
    <lineage>
        <taxon>Bacteria</taxon>
        <taxon>Pseudomonadati</taxon>
        <taxon>Bacteroidota</taxon>
        <taxon>Cytophagia</taxon>
        <taxon>Cytophagales</taxon>
        <taxon>Rhodocytophagaceae</taxon>
        <taxon>Xanthocytophaga</taxon>
    </lineage>
</organism>
<comment type="caution">
    <text evidence="2">The sequence shown here is derived from an EMBL/GenBank/DDBJ whole genome shotgun (WGS) entry which is preliminary data.</text>
</comment>
<dbReference type="Pfam" id="PF18962">
    <property type="entry name" value="Por_Secre_tail"/>
    <property type="match status" value="1"/>
</dbReference>
<sequence length="818" mass="91205">MKHFYWLLMLFGNIFTTSYAIQSPVLIFPQANSTVSLKDLSGFTVNANEPTARYIAIRVWLNDPRNLIFADAKNLTANEATQAVTFSSWDKSLLKPSQQYLIELKTLNANGGFLKQLYFTFFTSSLPIQIASKPLLISPKPDSALILSERGVLYKSMGTYIVNANNPIARYMSVKVLNARTGEQINYVRGGPVSEIYLQDAQAAISNVSRTQYIYEGSISEGITGKPFGGKVTIVTYDSLHVLLDSASYPITIIPRPFSKDIPIQLLSPTPGQSNVALPVQVRIKHPDTTPFTDIEFVYSGYEIDRYPADWQGSDFRKNTTVRRYFSGSIGSWDIDSLQPGTTYQLKLNYTVFNTLDAQPYINLDTIITFTTKPVISSSKPLLLSPKPDSVMVLYQRGVFDLSMGSYVVNANNPIARSMDVRFYNTQTGQRIDYVRSEPVPLFYFANAQLATSDVTRTLYISTPNTGKLFDARVDMITYDSLHTRLDSVSYAIKILPRPLGKDLPLTFLSPTPGQNNVERPVQVRIQEPTSPPFTDIDFAYEYYLIDRYPADWQGSDFRKRMLSTNFPVGSTPSWQIDSLQAGTTYQMKLSYLVIGAFDSRPYLRLDTTILFTTAPAQGTNPLLLWPVNNATVSICDSTNALFNANNINAQMLSIKVFRNDPRQVIHEYSYQLSDAMSATKTIAVPDFFQQLNASGQYLIEVKTQTASGGLIAQQYFTLFTSGCSSAARKVLSENMESSLQSIVSPNPSVSDFKIQLHSGYSKAIVEVISIDGRIINQYSAQGNSQIQINGSGLKPGMYLIQVRGSDGKAEQFKIVKQ</sequence>
<gene>
    <name evidence="2" type="ORF">QNI22_00740</name>
</gene>
<evidence type="ECO:0000259" key="1">
    <source>
        <dbReference type="Pfam" id="PF18962"/>
    </source>
</evidence>